<gene>
    <name evidence="1" type="ORF">ADUPG1_002419</name>
</gene>
<dbReference type="Proteomes" id="UP001057375">
    <property type="component" value="Unassembled WGS sequence"/>
</dbReference>
<proteinExistence type="predicted"/>
<accession>A0ABQ5KP20</accession>
<sequence>MEEIIGFVSDCDFPDNWPDLIDNLGKKCESAISLSTPEECEIVFIAVETVESITASYCQREESVQIVMQIKPVVSEFAPKLLYLLKKLLDPRTSIDPTLSLYSQIPLPDVESSPKHRPHLVDELKEEVVNVFTLCIQKYFEDISGEPNPDSAYAPVAKDTIQNMTSAVWTNLSKMGLIRRFNNCAHASLRFLSCVVN</sequence>
<name>A0ABQ5KP20_9EUKA</name>
<comment type="caution">
    <text evidence="1">The sequence shown here is derived from an EMBL/GenBank/DDBJ whole genome shotgun (WGS) entry which is preliminary data.</text>
</comment>
<protein>
    <submittedName>
        <fullName evidence="1">Uncharacterized protein</fullName>
    </submittedName>
</protein>
<dbReference type="EMBL" id="BQXS01002819">
    <property type="protein sequence ID" value="GKT33204.1"/>
    <property type="molecule type" value="Genomic_DNA"/>
</dbReference>
<feature type="non-terminal residue" evidence="1">
    <location>
        <position position="197"/>
    </location>
</feature>
<keyword evidence="2" id="KW-1185">Reference proteome</keyword>
<dbReference type="InterPro" id="IPR011989">
    <property type="entry name" value="ARM-like"/>
</dbReference>
<organism evidence="1 2">
    <name type="scientific">Aduncisulcus paluster</name>
    <dbReference type="NCBI Taxonomy" id="2918883"/>
    <lineage>
        <taxon>Eukaryota</taxon>
        <taxon>Metamonada</taxon>
        <taxon>Carpediemonas-like organisms</taxon>
        <taxon>Aduncisulcus</taxon>
    </lineage>
</organism>
<evidence type="ECO:0000313" key="2">
    <source>
        <dbReference type="Proteomes" id="UP001057375"/>
    </source>
</evidence>
<reference evidence="1" key="1">
    <citation type="submission" date="2022-03" db="EMBL/GenBank/DDBJ databases">
        <title>Draft genome sequence of Aduncisulcus paluster, a free-living microaerophilic Fornicata.</title>
        <authorList>
            <person name="Yuyama I."/>
            <person name="Kume K."/>
            <person name="Tamura T."/>
            <person name="Inagaki Y."/>
            <person name="Hashimoto T."/>
        </authorList>
    </citation>
    <scope>NUCLEOTIDE SEQUENCE</scope>
    <source>
        <strain evidence="1">NY0171</strain>
    </source>
</reference>
<dbReference type="Gene3D" id="1.25.10.10">
    <property type="entry name" value="Leucine-rich Repeat Variant"/>
    <property type="match status" value="1"/>
</dbReference>
<evidence type="ECO:0000313" key="1">
    <source>
        <dbReference type="EMBL" id="GKT33204.1"/>
    </source>
</evidence>